<dbReference type="PANTHER" id="PTHR36842:SF1">
    <property type="entry name" value="PROTEIN TOLB"/>
    <property type="match status" value="1"/>
</dbReference>
<keyword evidence="3" id="KW-0732">Signal</keyword>
<dbReference type="PROSITE" id="PS51257">
    <property type="entry name" value="PROKAR_LIPOPROTEIN"/>
    <property type="match status" value="1"/>
</dbReference>
<dbReference type="Gene3D" id="2.120.10.30">
    <property type="entry name" value="TolB, C-terminal domain"/>
    <property type="match status" value="2"/>
</dbReference>
<dbReference type="PANTHER" id="PTHR36842">
    <property type="entry name" value="PROTEIN TOLB HOMOLOG"/>
    <property type="match status" value="1"/>
</dbReference>
<comment type="similarity">
    <text evidence="1">Belongs to the TolB family.</text>
</comment>
<protein>
    <submittedName>
        <fullName evidence="4">TolB protein</fullName>
    </submittedName>
</protein>
<comment type="caution">
    <text evidence="4">The sequence shown here is derived from an EMBL/GenBank/DDBJ whole genome shotgun (WGS) entry which is preliminary data.</text>
</comment>
<dbReference type="Proteomes" id="UP001519325">
    <property type="component" value="Unassembled WGS sequence"/>
</dbReference>
<dbReference type="SUPFAM" id="SSF82171">
    <property type="entry name" value="DPP6 N-terminal domain-like"/>
    <property type="match status" value="1"/>
</dbReference>
<accession>A0ABS4QCT5</accession>
<feature type="region of interest" description="Disordered" evidence="2">
    <location>
        <begin position="267"/>
        <end position="294"/>
    </location>
</feature>
<dbReference type="InterPro" id="IPR011042">
    <property type="entry name" value="6-blade_b-propeller_TolB-like"/>
</dbReference>
<keyword evidence="5" id="KW-1185">Reference proteome</keyword>
<feature type="signal peptide" evidence="3">
    <location>
        <begin position="1"/>
        <end position="29"/>
    </location>
</feature>
<feature type="chain" id="PRO_5046189010" evidence="3">
    <location>
        <begin position="30"/>
        <end position="294"/>
    </location>
</feature>
<evidence type="ECO:0000313" key="4">
    <source>
        <dbReference type="EMBL" id="MBP2189498.1"/>
    </source>
</evidence>
<sequence>MRQRRSRVLRAAALTLALAGLTAGCGADAEHGPEHTEQAAHPAKIAFDDSKSIFVMNPDGTGVTRIAAGTDPNFAADGSKLVVGGGLIATMAPDGSGVRKLAEGGYDPVFSPDGTRIVFTRGGALFVMNADGGEPRQLGDLPAPTGPNQASSQDPVFAPDGSKIAFTRGGAIWVMAADGSGARPLLADTHHNSDPVFSPDGATVVFTSNRGGKNRSAIYAMNIDGTDIRPLTDEWTVHPAFSPDGAKVLYTRTRTAPESGAELWVMNRDGSDPRLLSDPEEVAQHPSWGAGSGS</sequence>
<evidence type="ECO:0000256" key="2">
    <source>
        <dbReference type="SAM" id="MobiDB-lite"/>
    </source>
</evidence>
<dbReference type="EMBL" id="JAGGMR010000001">
    <property type="protein sequence ID" value="MBP2189498.1"/>
    <property type="molecule type" value="Genomic_DNA"/>
</dbReference>
<dbReference type="RefSeq" id="WP_209888266.1">
    <property type="nucleotide sequence ID" value="NZ_JAGGMR010000001.1"/>
</dbReference>
<evidence type="ECO:0000256" key="1">
    <source>
        <dbReference type="ARBA" id="ARBA00009820"/>
    </source>
</evidence>
<proteinExistence type="inferred from homology"/>
<feature type="region of interest" description="Disordered" evidence="2">
    <location>
        <begin position="133"/>
        <end position="156"/>
    </location>
</feature>
<dbReference type="InterPro" id="IPR011659">
    <property type="entry name" value="WD40"/>
</dbReference>
<reference evidence="4 5" key="1">
    <citation type="submission" date="2021-03" db="EMBL/GenBank/DDBJ databases">
        <title>Sequencing the genomes of 1000 actinobacteria strains.</title>
        <authorList>
            <person name="Klenk H.-P."/>
        </authorList>
    </citation>
    <scope>NUCLEOTIDE SEQUENCE [LARGE SCALE GENOMIC DNA]</scope>
    <source>
        <strain evidence="4 5">DSM 45516</strain>
    </source>
</reference>
<organism evidence="4 5">
    <name type="scientific">Nocardia goodfellowii</name>
    <dbReference type="NCBI Taxonomy" id="882446"/>
    <lineage>
        <taxon>Bacteria</taxon>
        <taxon>Bacillati</taxon>
        <taxon>Actinomycetota</taxon>
        <taxon>Actinomycetes</taxon>
        <taxon>Mycobacteriales</taxon>
        <taxon>Nocardiaceae</taxon>
        <taxon>Nocardia</taxon>
    </lineage>
</organism>
<evidence type="ECO:0000256" key="3">
    <source>
        <dbReference type="SAM" id="SignalP"/>
    </source>
</evidence>
<dbReference type="Pfam" id="PF07676">
    <property type="entry name" value="PD40"/>
    <property type="match status" value="4"/>
</dbReference>
<name>A0ABS4QCT5_9NOCA</name>
<gene>
    <name evidence="4" type="ORF">BJ987_002399</name>
</gene>
<evidence type="ECO:0000313" key="5">
    <source>
        <dbReference type="Proteomes" id="UP001519325"/>
    </source>
</evidence>